<dbReference type="PANTHER" id="PTHR10264:SF19">
    <property type="entry name" value="AT06885P-RELATED"/>
    <property type="match status" value="1"/>
</dbReference>
<dbReference type="InterPro" id="IPR001107">
    <property type="entry name" value="Band_7"/>
</dbReference>
<dbReference type="GO" id="GO:0005886">
    <property type="term" value="C:plasma membrane"/>
    <property type="evidence" value="ECO:0007669"/>
    <property type="project" value="InterPro"/>
</dbReference>
<dbReference type="SMART" id="SM00244">
    <property type="entry name" value="PHB"/>
    <property type="match status" value="1"/>
</dbReference>
<feature type="domain" description="Band 7" evidence="3">
    <location>
        <begin position="21"/>
        <end position="178"/>
    </location>
</feature>
<dbReference type="CDD" id="cd08826">
    <property type="entry name" value="SPFH_eoslipins_u1"/>
    <property type="match status" value="1"/>
</dbReference>
<accession>A0A2G9Z0R2</accession>
<dbReference type="InterPro" id="IPR036013">
    <property type="entry name" value="Band_7/SPFH_dom_sf"/>
</dbReference>
<evidence type="ECO:0000259" key="3">
    <source>
        <dbReference type="SMART" id="SM00244"/>
    </source>
</evidence>
<keyword evidence="2" id="KW-0472">Membrane</keyword>
<feature type="transmembrane region" description="Helical" evidence="2">
    <location>
        <begin position="37"/>
        <end position="55"/>
    </location>
</feature>
<dbReference type="Gene3D" id="6.10.250.2090">
    <property type="match status" value="1"/>
</dbReference>
<dbReference type="Pfam" id="PF01145">
    <property type="entry name" value="Band_7"/>
    <property type="match status" value="1"/>
</dbReference>
<sequence length="250" mass="28258">MLVNLFSNFWVIIVILILLIMAVKITREYERGVIFRLGRFAGIRGPGIFLIIPFIDKMVKVDLRVITLDVPAQEVITKDNIPITVDAVLYFRISNSQKAIIEVENYMMATSKISQTSLREVVGASNLDELLAERERINQKLYEIIDRATDPWGIKVTGVTVKDVQIPQEMRRAIAKQAEAERMKRAKIILAEGEYLAAQKLKEAGNILGADPITLRYLETLSEAAKEPNTTILFPAEMLGLFKKLGKRDQ</sequence>
<organism evidence="4 5">
    <name type="scientific">Candidatus Nealsonbacteria bacterium CG23_combo_of_CG06-09_8_20_14_all_36_12</name>
    <dbReference type="NCBI Taxonomy" id="1974718"/>
    <lineage>
        <taxon>Bacteria</taxon>
        <taxon>Candidatus Nealsoniibacteriota</taxon>
    </lineage>
</organism>
<dbReference type="AlphaFoldDB" id="A0A2G9Z0R2"/>
<keyword evidence="2" id="KW-1133">Transmembrane helix</keyword>
<gene>
    <name evidence="4" type="ORF">COX34_00780</name>
</gene>
<dbReference type="PRINTS" id="PR00721">
    <property type="entry name" value="STOMATIN"/>
</dbReference>
<dbReference type="PANTHER" id="PTHR10264">
    <property type="entry name" value="BAND 7 PROTEIN-RELATED"/>
    <property type="match status" value="1"/>
</dbReference>
<evidence type="ECO:0000256" key="1">
    <source>
        <dbReference type="ARBA" id="ARBA00008164"/>
    </source>
</evidence>
<feature type="transmembrane region" description="Helical" evidence="2">
    <location>
        <begin position="6"/>
        <end position="25"/>
    </location>
</feature>
<keyword evidence="2" id="KW-0812">Transmembrane</keyword>
<protein>
    <recommendedName>
        <fullName evidence="3">Band 7 domain-containing protein</fullName>
    </recommendedName>
</protein>
<evidence type="ECO:0000313" key="5">
    <source>
        <dbReference type="Proteomes" id="UP000228681"/>
    </source>
</evidence>
<dbReference type="Gene3D" id="3.30.479.30">
    <property type="entry name" value="Band 7 domain"/>
    <property type="match status" value="1"/>
</dbReference>
<dbReference type="InterPro" id="IPR001972">
    <property type="entry name" value="Stomatin_HflK_fam"/>
</dbReference>
<dbReference type="SUPFAM" id="SSF117892">
    <property type="entry name" value="Band 7/SPFH domain"/>
    <property type="match status" value="1"/>
</dbReference>
<dbReference type="FunFam" id="3.30.479.30:FF:000004">
    <property type="entry name" value="Putative membrane protease family, stomatin"/>
    <property type="match status" value="1"/>
</dbReference>
<comment type="similarity">
    <text evidence="1">Belongs to the band 7/mec-2 family.</text>
</comment>
<comment type="caution">
    <text evidence="4">The sequence shown here is derived from an EMBL/GenBank/DDBJ whole genome shotgun (WGS) entry which is preliminary data.</text>
</comment>
<reference evidence="4 5" key="1">
    <citation type="submission" date="2017-09" db="EMBL/GenBank/DDBJ databases">
        <title>Depth-based differentiation of microbial function through sediment-hosted aquifers and enrichment of novel symbionts in the deep terrestrial subsurface.</title>
        <authorList>
            <person name="Probst A.J."/>
            <person name="Ladd B."/>
            <person name="Jarett J.K."/>
            <person name="Geller-Mcgrath D.E."/>
            <person name="Sieber C.M."/>
            <person name="Emerson J.B."/>
            <person name="Anantharaman K."/>
            <person name="Thomas B.C."/>
            <person name="Malmstrom R."/>
            <person name="Stieglmeier M."/>
            <person name="Klingl A."/>
            <person name="Woyke T."/>
            <person name="Ryan C.M."/>
            <person name="Banfield J.F."/>
        </authorList>
    </citation>
    <scope>NUCLEOTIDE SEQUENCE [LARGE SCALE GENOMIC DNA]</scope>
    <source>
        <strain evidence="4">CG23_combo_of_CG06-09_8_20_14_all_36_12</strain>
    </source>
</reference>
<proteinExistence type="inferred from homology"/>
<name>A0A2G9Z0R2_9BACT</name>
<dbReference type="Proteomes" id="UP000228681">
    <property type="component" value="Unassembled WGS sequence"/>
</dbReference>
<dbReference type="InterPro" id="IPR043202">
    <property type="entry name" value="Band-7_stomatin-like"/>
</dbReference>
<evidence type="ECO:0000313" key="4">
    <source>
        <dbReference type="EMBL" id="PIP25062.1"/>
    </source>
</evidence>
<dbReference type="GO" id="GO:0098552">
    <property type="term" value="C:side of membrane"/>
    <property type="evidence" value="ECO:0007669"/>
    <property type="project" value="UniProtKB-ARBA"/>
</dbReference>
<evidence type="ECO:0000256" key="2">
    <source>
        <dbReference type="SAM" id="Phobius"/>
    </source>
</evidence>
<dbReference type="EMBL" id="PCRS01000011">
    <property type="protein sequence ID" value="PIP25062.1"/>
    <property type="molecule type" value="Genomic_DNA"/>
</dbReference>